<evidence type="ECO:0000313" key="5">
    <source>
        <dbReference type="Proteomes" id="UP000249354"/>
    </source>
</evidence>
<feature type="compositionally biased region" description="Polar residues" evidence="2">
    <location>
        <begin position="1"/>
        <end position="28"/>
    </location>
</feature>
<sequence length="360" mass="38628">MTQNQPSTASPVEDSTNIRPRVSTTNPMEVQPTGFAPDWGPTIDPQMLAVVEHLLAYEAPPYPQLTADQAREAPTATDAVRGILSKTGTPPTAPAVDIAHELIPGPADQDVLVRTYTPLTGNGPFPVIVYYHGGGWVIANLDTYEPSAKVLAARTGAIVVSVAYRQAPEHKFPAAHEDSFAAYQWAVENAADINGDPDRIALAGESAGGNLAVAVALMAKERGVRLPDHILSVYPIADGDTNSSSYDQYANAFPLNRPFMEWFFAQYLSSPEERENPLISLTSADLSGLPPTTIINAEIDPLRSEGEDLAAQMKAAGVDVVQMTYPGVTHEFFGMADILEQAVAAQELAADRIMSAFNRE</sequence>
<dbReference type="GO" id="GO:0016787">
    <property type="term" value="F:hydrolase activity"/>
    <property type="evidence" value="ECO:0007669"/>
    <property type="project" value="UniProtKB-KW"/>
</dbReference>
<protein>
    <submittedName>
        <fullName evidence="4">Alpha/beta hydrolase</fullName>
    </submittedName>
</protein>
<dbReference type="Proteomes" id="UP000249354">
    <property type="component" value="Unassembled WGS sequence"/>
</dbReference>
<dbReference type="PANTHER" id="PTHR48081">
    <property type="entry name" value="AB HYDROLASE SUPERFAMILY PROTEIN C4A8.06C"/>
    <property type="match status" value="1"/>
</dbReference>
<proteinExistence type="predicted"/>
<dbReference type="InterPro" id="IPR013094">
    <property type="entry name" value="AB_hydrolase_3"/>
</dbReference>
<evidence type="ECO:0000313" key="4">
    <source>
        <dbReference type="EMBL" id="PZO19638.1"/>
    </source>
</evidence>
<keyword evidence="1 4" id="KW-0378">Hydrolase</keyword>
<dbReference type="InterPro" id="IPR029058">
    <property type="entry name" value="AB_hydrolase_fold"/>
</dbReference>
<reference evidence="4 5" key="2">
    <citation type="submission" date="2018-06" db="EMBL/GenBank/DDBJ databases">
        <title>Metagenomic assembly of (sub)arctic Cyanobacteria and their associated microbiome from non-axenic cultures.</title>
        <authorList>
            <person name="Baurain D."/>
        </authorList>
    </citation>
    <scope>NUCLEOTIDE SEQUENCE [LARGE SCALE GENOMIC DNA]</scope>
    <source>
        <strain evidence="4">ULC129bin1</strain>
    </source>
</reference>
<dbReference type="EMBL" id="QBMC01000040">
    <property type="protein sequence ID" value="PZO19638.1"/>
    <property type="molecule type" value="Genomic_DNA"/>
</dbReference>
<dbReference type="InterPro" id="IPR050300">
    <property type="entry name" value="GDXG_lipolytic_enzyme"/>
</dbReference>
<dbReference type="SUPFAM" id="SSF53474">
    <property type="entry name" value="alpha/beta-Hydrolases"/>
    <property type="match status" value="1"/>
</dbReference>
<dbReference type="AlphaFoldDB" id="A0A2W4WK44"/>
<dbReference type="PANTHER" id="PTHR48081:SF8">
    <property type="entry name" value="ALPHA_BETA HYDROLASE FOLD-3 DOMAIN-CONTAINING PROTEIN-RELATED"/>
    <property type="match status" value="1"/>
</dbReference>
<gene>
    <name evidence="4" type="ORF">DCF25_08125</name>
</gene>
<evidence type="ECO:0000259" key="3">
    <source>
        <dbReference type="Pfam" id="PF07859"/>
    </source>
</evidence>
<comment type="caution">
    <text evidence="4">The sequence shown here is derived from an EMBL/GenBank/DDBJ whole genome shotgun (WGS) entry which is preliminary data.</text>
</comment>
<organism evidence="4 5">
    <name type="scientific">Leptolyngbya foveolarum</name>
    <dbReference type="NCBI Taxonomy" id="47253"/>
    <lineage>
        <taxon>Bacteria</taxon>
        <taxon>Bacillati</taxon>
        <taxon>Cyanobacteriota</taxon>
        <taxon>Cyanophyceae</taxon>
        <taxon>Leptolyngbyales</taxon>
        <taxon>Leptolyngbyaceae</taxon>
        <taxon>Leptolyngbya group</taxon>
        <taxon>Leptolyngbya</taxon>
    </lineage>
</organism>
<dbReference type="Pfam" id="PF07859">
    <property type="entry name" value="Abhydrolase_3"/>
    <property type="match status" value="1"/>
</dbReference>
<evidence type="ECO:0000256" key="2">
    <source>
        <dbReference type="SAM" id="MobiDB-lite"/>
    </source>
</evidence>
<feature type="domain" description="Alpha/beta hydrolase fold-3" evidence="3">
    <location>
        <begin position="128"/>
        <end position="333"/>
    </location>
</feature>
<feature type="region of interest" description="Disordered" evidence="2">
    <location>
        <begin position="1"/>
        <end position="31"/>
    </location>
</feature>
<dbReference type="Gene3D" id="3.40.50.1820">
    <property type="entry name" value="alpha/beta hydrolase"/>
    <property type="match status" value="1"/>
</dbReference>
<name>A0A2W4WK44_9CYAN</name>
<evidence type="ECO:0000256" key="1">
    <source>
        <dbReference type="ARBA" id="ARBA00022801"/>
    </source>
</evidence>
<accession>A0A2W4WK44</accession>
<reference evidence="5" key="1">
    <citation type="submission" date="2018-04" db="EMBL/GenBank/DDBJ databases">
        <authorList>
            <person name="Cornet L."/>
        </authorList>
    </citation>
    <scope>NUCLEOTIDE SEQUENCE [LARGE SCALE GENOMIC DNA]</scope>
</reference>